<dbReference type="SUPFAM" id="SSF69754">
    <property type="entry name" value="Ribosome binding protein Y (YfiA homologue)"/>
    <property type="match status" value="1"/>
</dbReference>
<reference evidence="2 3" key="1">
    <citation type="submission" date="2017-09" db="EMBL/GenBank/DDBJ databases">
        <title>Depth-based differentiation of microbial function through sediment-hosted aquifers and enrichment of novel symbionts in the deep terrestrial subsurface.</title>
        <authorList>
            <person name="Probst A.J."/>
            <person name="Ladd B."/>
            <person name="Jarett J.K."/>
            <person name="Geller-Mcgrath D.E."/>
            <person name="Sieber C.M."/>
            <person name="Emerson J.B."/>
            <person name="Anantharaman K."/>
            <person name="Thomas B.C."/>
            <person name="Malmstrom R."/>
            <person name="Stieglmeier M."/>
            <person name="Klingl A."/>
            <person name="Woyke T."/>
            <person name="Ryan C.M."/>
            <person name="Banfield J.F."/>
        </authorList>
    </citation>
    <scope>NUCLEOTIDE SEQUENCE [LARGE SCALE GENOMIC DNA]</scope>
    <source>
        <strain evidence="2">CG22_combo_CG10-13_8_21_14_all_47_17</strain>
    </source>
</reference>
<dbReference type="EMBL" id="PCSZ01000048">
    <property type="protein sequence ID" value="PIP60605.1"/>
    <property type="molecule type" value="Genomic_DNA"/>
</dbReference>
<dbReference type="PANTHER" id="PTHR33231">
    <property type="entry name" value="30S RIBOSOMAL PROTEIN"/>
    <property type="match status" value="1"/>
</dbReference>
<evidence type="ECO:0000313" key="3">
    <source>
        <dbReference type="Proteomes" id="UP000231581"/>
    </source>
</evidence>
<proteinExistence type="predicted"/>
<dbReference type="Pfam" id="PF02482">
    <property type="entry name" value="Ribosomal_S30AE"/>
    <property type="match status" value="1"/>
</dbReference>
<dbReference type="NCBIfam" id="TIGR00741">
    <property type="entry name" value="yfiA"/>
    <property type="match status" value="1"/>
</dbReference>
<gene>
    <name evidence="2" type="primary">raiA</name>
    <name evidence="2" type="ORF">COX00_02305</name>
</gene>
<dbReference type="InterPro" id="IPR036567">
    <property type="entry name" value="RHF-like"/>
</dbReference>
<dbReference type="CDD" id="cd00552">
    <property type="entry name" value="RaiA"/>
    <property type="match status" value="1"/>
</dbReference>
<sequence>MTLNIRHHGMELTPVIRLYVEEKMTSLEKYFDSIRHMDVEVGLANHHHQKGNIFECKAVVQIGGDVLKVEKEAEDLYKTIDKVRDHLRVVLTDYKDKLQDRSSGKTALPENNPKN</sequence>
<dbReference type="GO" id="GO:0045900">
    <property type="term" value="P:negative regulation of translational elongation"/>
    <property type="evidence" value="ECO:0007669"/>
    <property type="project" value="TreeGrafter"/>
</dbReference>
<keyword evidence="1" id="KW-0810">Translation regulation</keyword>
<dbReference type="InterPro" id="IPR003489">
    <property type="entry name" value="RHF/RaiA"/>
</dbReference>
<evidence type="ECO:0000313" key="2">
    <source>
        <dbReference type="EMBL" id="PIP60605.1"/>
    </source>
</evidence>
<dbReference type="GO" id="GO:0043024">
    <property type="term" value="F:ribosomal small subunit binding"/>
    <property type="evidence" value="ECO:0007669"/>
    <property type="project" value="TreeGrafter"/>
</dbReference>
<comment type="caution">
    <text evidence="2">The sequence shown here is derived from an EMBL/GenBank/DDBJ whole genome shotgun (WGS) entry which is preliminary data.</text>
</comment>
<accession>A0A2H0BSF3</accession>
<protein>
    <submittedName>
        <fullName evidence="2">Ribosomal subunit interface protein</fullName>
    </submittedName>
</protein>
<dbReference type="GO" id="GO:0022627">
    <property type="term" value="C:cytosolic small ribosomal subunit"/>
    <property type="evidence" value="ECO:0007669"/>
    <property type="project" value="TreeGrafter"/>
</dbReference>
<dbReference type="AlphaFoldDB" id="A0A2H0BSF3"/>
<dbReference type="Gene3D" id="3.30.160.100">
    <property type="entry name" value="Ribosome hibernation promotion factor-like"/>
    <property type="match status" value="1"/>
</dbReference>
<dbReference type="Proteomes" id="UP000231581">
    <property type="component" value="Unassembled WGS sequence"/>
</dbReference>
<dbReference type="PANTHER" id="PTHR33231:SF1">
    <property type="entry name" value="30S RIBOSOMAL PROTEIN"/>
    <property type="match status" value="1"/>
</dbReference>
<evidence type="ECO:0000256" key="1">
    <source>
        <dbReference type="ARBA" id="ARBA00022845"/>
    </source>
</evidence>
<dbReference type="InterPro" id="IPR050574">
    <property type="entry name" value="HPF/YfiA_ribosome-assoc"/>
</dbReference>
<name>A0A2H0BSF3_9BACT</name>
<organism evidence="2 3">
    <name type="scientific">Candidatus Uhrbacteria bacterium CG22_combo_CG10-13_8_21_14_all_47_17</name>
    <dbReference type="NCBI Taxonomy" id="1975041"/>
    <lineage>
        <taxon>Bacteria</taxon>
        <taxon>Candidatus Uhriibacteriota</taxon>
    </lineage>
</organism>